<dbReference type="NCBIfam" id="TIGR00362">
    <property type="entry name" value="DnaA"/>
    <property type="match status" value="1"/>
</dbReference>
<comment type="subcellular location">
    <subcellularLocation>
        <location evidence="8">Cytoplasm</location>
    </subcellularLocation>
</comment>
<feature type="binding site" evidence="8">
    <location>
        <position position="176"/>
    </location>
    <ligand>
        <name>ATP</name>
        <dbReference type="ChEBI" id="CHEBI:30616"/>
    </ligand>
</feature>
<feature type="region of interest" description="Disordered" evidence="12">
    <location>
        <begin position="92"/>
        <end position="126"/>
    </location>
</feature>
<evidence type="ECO:0000256" key="2">
    <source>
        <dbReference type="ARBA" id="ARBA00022490"/>
    </source>
</evidence>
<feature type="binding site" evidence="8">
    <location>
        <position position="174"/>
    </location>
    <ligand>
        <name>ATP</name>
        <dbReference type="ChEBI" id="CHEBI:30616"/>
    </ligand>
</feature>
<dbReference type="InterPro" id="IPR003593">
    <property type="entry name" value="AAA+_ATPase"/>
</dbReference>
<keyword evidence="5 8" id="KW-0067">ATP-binding</keyword>
<dbReference type="GO" id="GO:0005886">
    <property type="term" value="C:plasma membrane"/>
    <property type="evidence" value="ECO:0007669"/>
    <property type="project" value="TreeGrafter"/>
</dbReference>
<evidence type="ECO:0000256" key="3">
    <source>
        <dbReference type="ARBA" id="ARBA00022705"/>
    </source>
</evidence>
<dbReference type="PANTHER" id="PTHR30050">
    <property type="entry name" value="CHROMOSOMAL REPLICATION INITIATOR PROTEIN DNAA"/>
    <property type="match status" value="1"/>
</dbReference>
<evidence type="ECO:0000256" key="8">
    <source>
        <dbReference type="HAMAP-Rule" id="MF_00377"/>
    </source>
</evidence>
<dbReference type="GO" id="GO:0003688">
    <property type="term" value="F:DNA replication origin binding"/>
    <property type="evidence" value="ECO:0007669"/>
    <property type="project" value="UniProtKB-UniRule"/>
</dbReference>
<dbReference type="Proteomes" id="UP000179129">
    <property type="component" value="Unassembled WGS sequence"/>
</dbReference>
<dbReference type="Gene3D" id="3.40.50.300">
    <property type="entry name" value="P-loop containing nucleotide triphosphate hydrolases"/>
    <property type="match status" value="1"/>
</dbReference>
<evidence type="ECO:0000256" key="9">
    <source>
        <dbReference type="NCBIfam" id="TIGR00362"/>
    </source>
</evidence>
<evidence type="ECO:0000256" key="7">
    <source>
        <dbReference type="ARBA" id="ARBA00023125"/>
    </source>
</evidence>
<dbReference type="GO" id="GO:0006275">
    <property type="term" value="P:regulation of DNA replication"/>
    <property type="evidence" value="ECO:0007669"/>
    <property type="project" value="UniProtKB-UniRule"/>
</dbReference>
<organism evidence="15 16">
    <name type="scientific">Candidatus Glassbacteria bacterium RIFCSPLOWO2_12_FULL_58_11</name>
    <dbReference type="NCBI Taxonomy" id="1817867"/>
    <lineage>
        <taxon>Bacteria</taxon>
        <taxon>Candidatus Glassiibacteriota</taxon>
    </lineage>
</organism>
<dbReference type="InterPro" id="IPR020591">
    <property type="entry name" value="Chromosome_initiator_DnaA-like"/>
</dbReference>
<comment type="similarity">
    <text evidence="1 8 11">Belongs to the DnaA family.</text>
</comment>
<evidence type="ECO:0000313" key="15">
    <source>
        <dbReference type="EMBL" id="OGG06727.1"/>
    </source>
</evidence>
<dbReference type="GO" id="GO:0008289">
    <property type="term" value="F:lipid binding"/>
    <property type="evidence" value="ECO:0007669"/>
    <property type="project" value="UniProtKB-KW"/>
</dbReference>
<dbReference type="HAMAP" id="MF_00377">
    <property type="entry name" value="DnaA_bact"/>
    <property type="match status" value="1"/>
</dbReference>
<evidence type="ECO:0000256" key="5">
    <source>
        <dbReference type="ARBA" id="ARBA00022840"/>
    </source>
</evidence>
<dbReference type="CDD" id="cd00009">
    <property type="entry name" value="AAA"/>
    <property type="match status" value="1"/>
</dbReference>
<dbReference type="AlphaFoldDB" id="A0A1F5Z3G9"/>
<proteinExistence type="inferred from homology"/>
<dbReference type="InterPro" id="IPR010921">
    <property type="entry name" value="Trp_repressor/repl_initiator"/>
</dbReference>
<comment type="caution">
    <text evidence="8">Lacks conserved residue(s) required for the propagation of feature annotation.</text>
</comment>
<comment type="subunit">
    <text evidence="8">Oligomerizes as a right-handed, spiral filament on DNA at oriC.</text>
</comment>
<dbReference type="SMART" id="SM00760">
    <property type="entry name" value="Bac_DnaA_C"/>
    <property type="match status" value="1"/>
</dbReference>
<dbReference type="FunFam" id="3.40.50.300:FF:000668">
    <property type="entry name" value="Chromosomal replication initiator protein DnaA"/>
    <property type="match status" value="1"/>
</dbReference>
<feature type="domain" description="Chromosomal replication initiator DnaA C-terminal" evidence="14">
    <location>
        <begin position="374"/>
        <end position="443"/>
    </location>
</feature>
<dbReference type="SUPFAM" id="SSF52540">
    <property type="entry name" value="P-loop containing nucleoside triphosphate hydrolases"/>
    <property type="match status" value="1"/>
</dbReference>
<dbReference type="Gene3D" id="1.10.1750.10">
    <property type="match status" value="1"/>
</dbReference>
<keyword evidence="7 8" id="KW-0238">DNA-binding</keyword>
<accession>A0A1F5Z3G9</accession>
<dbReference type="SMART" id="SM00382">
    <property type="entry name" value="AAA"/>
    <property type="match status" value="1"/>
</dbReference>
<evidence type="ECO:0000256" key="11">
    <source>
        <dbReference type="RuleBase" id="RU004227"/>
    </source>
</evidence>
<dbReference type="GO" id="GO:0005524">
    <property type="term" value="F:ATP binding"/>
    <property type="evidence" value="ECO:0007669"/>
    <property type="project" value="UniProtKB-UniRule"/>
</dbReference>
<gene>
    <name evidence="8" type="primary">dnaA</name>
    <name evidence="15" type="ORF">A3F83_14820</name>
</gene>
<dbReference type="PRINTS" id="PR00051">
    <property type="entry name" value="DNAA"/>
</dbReference>
<evidence type="ECO:0000259" key="14">
    <source>
        <dbReference type="SMART" id="SM00760"/>
    </source>
</evidence>
<feature type="binding site" evidence="8">
    <location>
        <position position="175"/>
    </location>
    <ligand>
        <name>ATP</name>
        <dbReference type="ChEBI" id="CHEBI:30616"/>
    </ligand>
</feature>
<comment type="caution">
    <text evidence="15">The sequence shown here is derived from an EMBL/GenBank/DDBJ whole genome shotgun (WGS) entry which is preliminary data.</text>
</comment>
<dbReference type="InterPro" id="IPR001957">
    <property type="entry name" value="Chromosome_initiator_DnaA"/>
</dbReference>
<sequence length="473" mass="53711">MWARILKECGNRLSQQTISTWLTPSRAMALHDSGLTVELKNKFTAYYVEQNYLEMLEAVAAQLFERQFKINFIFSDTAEQMNLWQLSAGGGDKAPSGECGNGGSKDAGRSKGRKAGQEKSRKTRLTGSLNPRYTFENFVPGKNSQLSHAAAKSVADAPAGSYNPLFIYGGVGLGKTHLMQAIGHQLLQNGKYENYKICYISAEEFLNELIAAITSGSTATFRNRYRQMDVLLIDDVEFLAKKEGTQEEFFHTFNALYENQKQIVLTSDRSPREIHHLEERLRSRFQWGLVADIQPPEFETRIAILRKKSALDKILIPEKVLAYIAESITGNVRLLEGSLHYLKHYSDTQQTDINLELAEQALKNIFEHEVNHISVEDILNIVSDSYGMPTSAILAQKRKKSFVEPRQVAMYLCHKLTKLSLPETAENFKRKDHTTVLHACRKIARMCEEDVGLKERIDGMIDKLRNQKLKIER</sequence>
<dbReference type="Gene3D" id="1.10.8.60">
    <property type="match status" value="1"/>
</dbReference>
<name>A0A1F5Z3G9_9BACT</name>
<dbReference type="InterPro" id="IPR024633">
    <property type="entry name" value="DnaA_N_dom"/>
</dbReference>
<feature type="region of interest" description="Domain IV, binds dsDNA" evidence="8">
    <location>
        <begin position="347"/>
        <end position="473"/>
    </location>
</feature>
<evidence type="ECO:0000256" key="4">
    <source>
        <dbReference type="ARBA" id="ARBA00022741"/>
    </source>
</evidence>
<dbReference type="Pfam" id="PF00308">
    <property type="entry name" value="Bac_DnaA"/>
    <property type="match status" value="1"/>
</dbReference>
<dbReference type="GO" id="GO:0006270">
    <property type="term" value="P:DNA replication initiation"/>
    <property type="evidence" value="ECO:0007669"/>
    <property type="project" value="UniProtKB-UniRule"/>
</dbReference>
<keyword evidence="2 8" id="KW-0963">Cytoplasm</keyword>
<keyword evidence="4 8" id="KW-0547">Nucleotide-binding</keyword>
<dbReference type="CDD" id="cd06571">
    <property type="entry name" value="Bac_DnaA_C"/>
    <property type="match status" value="1"/>
</dbReference>
<dbReference type="InterPro" id="IPR013159">
    <property type="entry name" value="DnaA_C"/>
</dbReference>
<dbReference type="GO" id="GO:0005737">
    <property type="term" value="C:cytoplasm"/>
    <property type="evidence" value="ECO:0007669"/>
    <property type="project" value="UniProtKB-SubCell"/>
</dbReference>
<comment type="function">
    <text evidence="8 10">Plays an essential role in the initiation and regulation of chromosomal replication. ATP-DnaA binds to the origin of replication (oriC) to initiate formation of the DNA replication initiation complex once per cell cycle. Binds the DnaA box (a 9 base pair repeat at the origin) and separates the double-stranded (ds)DNA. Forms a right-handed helical filament on oriC DNA; dsDNA binds to the exterior of the filament while single-stranded (ss)DNA is stabiized in the filament's interior. The ATP-DnaA-oriC complex binds and stabilizes one strand of the AT-rich DNA unwinding element (DUE), permitting loading of DNA polymerase. After initiation quickly degrades to an ADP-DnaA complex that is not apt for DNA replication. Binds acidic phospholipids.</text>
</comment>
<dbReference type="STRING" id="1817867.A3F83_14820"/>
<dbReference type="Pfam" id="PF08299">
    <property type="entry name" value="Bac_DnaA_C"/>
    <property type="match status" value="1"/>
</dbReference>
<evidence type="ECO:0000256" key="10">
    <source>
        <dbReference type="RuleBase" id="RU000577"/>
    </source>
</evidence>
<protein>
    <recommendedName>
        <fullName evidence="8 9">Chromosomal replication initiator protein DnaA</fullName>
    </recommendedName>
</protein>
<evidence type="ECO:0000256" key="6">
    <source>
        <dbReference type="ARBA" id="ARBA00023121"/>
    </source>
</evidence>
<dbReference type="InterPro" id="IPR013317">
    <property type="entry name" value="DnaA_dom"/>
</dbReference>
<dbReference type="PANTHER" id="PTHR30050:SF2">
    <property type="entry name" value="CHROMOSOMAL REPLICATION INITIATOR PROTEIN DNAA"/>
    <property type="match status" value="1"/>
</dbReference>
<feature type="domain" description="AAA+ ATPase" evidence="13">
    <location>
        <begin position="161"/>
        <end position="292"/>
    </location>
</feature>
<feature type="binding site" evidence="8">
    <location>
        <position position="172"/>
    </location>
    <ligand>
        <name>ATP</name>
        <dbReference type="ChEBI" id="CHEBI:30616"/>
    </ligand>
</feature>
<evidence type="ECO:0000259" key="13">
    <source>
        <dbReference type="SMART" id="SM00382"/>
    </source>
</evidence>
<evidence type="ECO:0000313" key="16">
    <source>
        <dbReference type="Proteomes" id="UP000179129"/>
    </source>
</evidence>
<reference evidence="15 16" key="1">
    <citation type="journal article" date="2016" name="Nat. Commun.">
        <title>Thousands of microbial genomes shed light on interconnected biogeochemical processes in an aquifer system.</title>
        <authorList>
            <person name="Anantharaman K."/>
            <person name="Brown C.T."/>
            <person name="Hug L.A."/>
            <person name="Sharon I."/>
            <person name="Castelle C.J."/>
            <person name="Probst A.J."/>
            <person name="Thomas B.C."/>
            <person name="Singh A."/>
            <person name="Wilkins M.J."/>
            <person name="Karaoz U."/>
            <person name="Brodie E.L."/>
            <person name="Williams K.H."/>
            <person name="Hubbard S.S."/>
            <person name="Banfield J.F."/>
        </authorList>
    </citation>
    <scope>NUCLEOTIDE SEQUENCE [LARGE SCALE GENOMIC DNA]</scope>
</reference>
<dbReference type="EMBL" id="MFIX01000008">
    <property type="protein sequence ID" value="OGG06727.1"/>
    <property type="molecule type" value="Genomic_DNA"/>
</dbReference>
<comment type="domain">
    <text evidence="8">Domain I is involved in oligomerization and binding regulators, domain II is flexibile and of varying length in different bacteria, domain III forms the AAA+ region, while domain IV binds dsDNA.</text>
</comment>
<dbReference type="InterPro" id="IPR027417">
    <property type="entry name" value="P-loop_NTPase"/>
</dbReference>
<dbReference type="Gene3D" id="3.30.300.180">
    <property type="match status" value="1"/>
</dbReference>
<dbReference type="SUPFAM" id="SSF48295">
    <property type="entry name" value="TrpR-like"/>
    <property type="match status" value="1"/>
</dbReference>
<evidence type="ECO:0000256" key="12">
    <source>
        <dbReference type="SAM" id="MobiDB-lite"/>
    </source>
</evidence>
<keyword evidence="6 8" id="KW-0446">Lipid-binding</keyword>
<feature type="region of interest" description="Domain I, interacts with DnaA modulators" evidence="8">
    <location>
        <begin position="1"/>
        <end position="77"/>
    </location>
</feature>
<keyword evidence="3 8" id="KW-0235">DNA replication</keyword>
<dbReference type="Pfam" id="PF11638">
    <property type="entry name" value="DnaA_N"/>
    <property type="match status" value="1"/>
</dbReference>
<evidence type="ECO:0000256" key="1">
    <source>
        <dbReference type="ARBA" id="ARBA00006583"/>
    </source>
</evidence>
<dbReference type="InterPro" id="IPR038454">
    <property type="entry name" value="DnaA_N_sf"/>
</dbReference>